<organism evidence="1 2">
    <name type="scientific">Sphingomonas plantiphila</name>
    <dbReference type="NCBI Taxonomy" id="3163295"/>
    <lineage>
        <taxon>Bacteria</taxon>
        <taxon>Pseudomonadati</taxon>
        <taxon>Pseudomonadota</taxon>
        <taxon>Alphaproteobacteria</taxon>
        <taxon>Sphingomonadales</taxon>
        <taxon>Sphingomonadaceae</taxon>
        <taxon>Sphingomonas</taxon>
    </lineage>
</organism>
<accession>A0ABW8YJJ2</accession>
<dbReference type="Proteomes" id="UP001629244">
    <property type="component" value="Unassembled WGS sequence"/>
</dbReference>
<reference evidence="1 2" key="1">
    <citation type="submission" date="2024-06" db="EMBL/GenBank/DDBJ databases">
        <authorList>
            <person name="Kaempfer P."/>
            <person name="Viver T."/>
        </authorList>
    </citation>
    <scope>NUCLEOTIDE SEQUENCE [LARGE SCALE GENOMIC DNA]</scope>
    <source>
        <strain evidence="1 2">ST-64</strain>
    </source>
</reference>
<name>A0ABW8YJJ2_9SPHN</name>
<evidence type="ECO:0000313" key="1">
    <source>
        <dbReference type="EMBL" id="MFL9840456.1"/>
    </source>
</evidence>
<proteinExistence type="predicted"/>
<protein>
    <recommendedName>
        <fullName evidence="3">DUF2188 domain-containing protein</fullName>
    </recommendedName>
</protein>
<keyword evidence="2" id="KW-1185">Reference proteome</keyword>
<evidence type="ECO:0008006" key="3">
    <source>
        <dbReference type="Google" id="ProtNLM"/>
    </source>
</evidence>
<sequence>MGKSIYRVSIVRRGDEEKWDDFWATSPSKGEDPARHIHKEARNLEEAIRLVQAENPGFTVIRKGSGKIGG</sequence>
<evidence type="ECO:0000313" key="2">
    <source>
        <dbReference type="Proteomes" id="UP001629244"/>
    </source>
</evidence>
<dbReference type="EMBL" id="JBELQC010000001">
    <property type="protein sequence ID" value="MFL9840456.1"/>
    <property type="molecule type" value="Genomic_DNA"/>
</dbReference>
<dbReference type="RefSeq" id="WP_408077392.1">
    <property type="nucleotide sequence ID" value="NZ_JBELQC010000001.1"/>
</dbReference>
<comment type="caution">
    <text evidence="1">The sequence shown here is derived from an EMBL/GenBank/DDBJ whole genome shotgun (WGS) entry which is preliminary data.</text>
</comment>
<gene>
    <name evidence="1" type="ORF">ABS767_05720</name>
</gene>